<dbReference type="Proteomes" id="UP001166286">
    <property type="component" value="Unassembled WGS sequence"/>
</dbReference>
<dbReference type="AlphaFoldDB" id="A0AA39R8E7"/>
<feature type="region of interest" description="Disordered" evidence="1">
    <location>
        <begin position="28"/>
        <end position="51"/>
    </location>
</feature>
<dbReference type="EMBL" id="JAFEKC020000003">
    <property type="protein sequence ID" value="KAK0515971.1"/>
    <property type="molecule type" value="Genomic_DNA"/>
</dbReference>
<comment type="caution">
    <text evidence="2">The sequence shown here is derived from an EMBL/GenBank/DDBJ whole genome shotgun (WGS) entry which is preliminary data.</text>
</comment>
<evidence type="ECO:0000313" key="3">
    <source>
        <dbReference type="Proteomes" id="UP001166286"/>
    </source>
</evidence>
<keyword evidence="3" id="KW-1185">Reference proteome</keyword>
<gene>
    <name evidence="2" type="ORF">JMJ35_002005</name>
</gene>
<evidence type="ECO:0000256" key="1">
    <source>
        <dbReference type="SAM" id="MobiDB-lite"/>
    </source>
</evidence>
<feature type="compositionally biased region" description="Polar residues" evidence="1">
    <location>
        <begin position="40"/>
        <end position="51"/>
    </location>
</feature>
<reference evidence="2" key="1">
    <citation type="submission" date="2023-03" db="EMBL/GenBank/DDBJ databases">
        <title>Complete genome of Cladonia borealis.</title>
        <authorList>
            <person name="Park H."/>
        </authorList>
    </citation>
    <scope>NUCLEOTIDE SEQUENCE</scope>
    <source>
        <strain evidence="2">ANT050790</strain>
    </source>
</reference>
<evidence type="ECO:0000313" key="2">
    <source>
        <dbReference type="EMBL" id="KAK0515971.1"/>
    </source>
</evidence>
<accession>A0AA39R8E7</accession>
<name>A0AA39R8E7_9LECA</name>
<protein>
    <submittedName>
        <fullName evidence="2">Uncharacterized protein</fullName>
    </submittedName>
</protein>
<organism evidence="2 3">
    <name type="scientific">Cladonia borealis</name>
    <dbReference type="NCBI Taxonomy" id="184061"/>
    <lineage>
        <taxon>Eukaryota</taxon>
        <taxon>Fungi</taxon>
        <taxon>Dikarya</taxon>
        <taxon>Ascomycota</taxon>
        <taxon>Pezizomycotina</taxon>
        <taxon>Lecanoromycetes</taxon>
        <taxon>OSLEUM clade</taxon>
        <taxon>Lecanoromycetidae</taxon>
        <taxon>Lecanorales</taxon>
        <taxon>Lecanorineae</taxon>
        <taxon>Cladoniaceae</taxon>
        <taxon>Cladonia</taxon>
    </lineage>
</organism>
<sequence length="106" mass="11832">MRVFSRAELLENFLRTFQEEDFTTDVAPASKVKEEREDTPTTNVDLTFASNSSTVDPTLADNFTTNDLIPASSSTANNLPRQRILALPEIIVKKLSPGHECQCRDC</sequence>
<proteinExistence type="predicted"/>